<keyword evidence="3 4" id="KW-0326">Glycosidase</keyword>
<keyword evidence="6" id="KW-1185">Reference proteome</keyword>
<dbReference type="InterPro" id="IPR051795">
    <property type="entry name" value="Glycosyl_Hydrlase_43"/>
</dbReference>
<dbReference type="CDD" id="cd08986">
    <property type="entry name" value="GH43-like"/>
    <property type="match status" value="1"/>
</dbReference>
<dbReference type="InterPro" id="IPR023296">
    <property type="entry name" value="Glyco_hydro_beta-prop_sf"/>
</dbReference>
<dbReference type="OrthoDB" id="9758923at2"/>
<evidence type="ECO:0000313" key="6">
    <source>
        <dbReference type="Proteomes" id="UP000322918"/>
    </source>
</evidence>
<dbReference type="GO" id="GO:0005975">
    <property type="term" value="P:carbohydrate metabolic process"/>
    <property type="evidence" value="ECO:0007669"/>
    <property type="project" value="InterPro"/>
</dbReference>
<evidence type="ECO:0000256" key="1">
    <source>
        <dbReference type="ARBA" id="ARBA00009865"/>
    </source>
</evidence>
<accession>A0A5M9H8E1</accession>
<gene>
    <name evidence="5" type="ORF">F1649_12080</name>
</gene>
<evidence type="ECO:0000313" key="5">
    <source>
        <dbReference type="EMBL" id="KAA8482475.1"/>
    </source>
</evidence>
<dbReference type="Proteomes" id="UP000322918">
    <property type="component" value="Unassembled WGS sequence"/>
</dbReference>
<dbReference type="InterPro" id="IPR006710">
    <property type="entry name" value="Glyco_hydro_43"/>
</dbReference>
<dbReference type="GO" id="GO:0004553">
    <property type="term" value="F:hydrolase activity, hydrolyzing O-glycosyl compounds"/>
    <property type="evidence" value="ECO:0007669"/>
    <property type="project" value="InterPro"/>
</dbReference>
<dbReference type="Pfam" id="PF04616">
    <property type="entry name" value="Glyco_hydro_43"/>
    <property type="match status" value="1"/>
</dbReference>
<dbReference type="PANTHER" id="PTHR42812">
    <property type="entry name" value="BETA-XYLOSIDASE"/>
    <property type="match status" value="1"/>
</dbReference>
<sequence length="373" mass="42377">MFSFACAQVKENQMYSSPQAPVGNKRLTVPSSVKPVLNEWMRDAFVMHGPDGNYYLTGTTAAHGRRFRDEPHCWDYNDGIYMWTSKDLKNWSPLGLVWSFDKDAAEWQKKGKPIKPGAKSVNGDLLDSVYRALWAPELHYIKSRKKWIIAACMNGGMGSFILESTSGKPEGPYVNIPANKNGAIFPDIDLSVFEDEDKSVYLVGHNHLITKMNDDLSDIVEPFKEFKETPYNPEPYIEGVWLDKHNGKYQLLQTVWSVKQPNGTYSYIGNKGNSKDVHSYDVVVSEADNIYGPYGPRYPAILEGGHNNLFKDSKGEWWSTTFFNPRGAMGRRFPVTCRVGLVPVKWVDGKLMPDSERASQFYKNFKAKDEIIK</sequence>
<dbReference type="PANTHER" id="PTHR42812:SF14">
    <property type="entry name" value="SECRETED PROTEIN"/>
    <property type="match status" value="1"/>
</dbReference>
<name>A0A5M9H8E1_9SPHI</name>
<proteinExistence type="inferred from homology"/>
<dbReference type="EMBL" id="VWNE01000017">
    <property type="protein sequence ID" value="KAA8482475.1"/>
    <property type="molecule type" value="Genomic_DNA"/>
</dbReference>
<dbReference type="AlphaFoldDB" id="A0A5M9H8E1"/>
<organism evidence="5 6">
    <name type="scientific">Arcticibacter tournemirensis</name>
    <dbReference type="NCBI Taxonomy" id="699437"/>
    <lineage>
        <taxon>Bacteria</taxon>
        <taxon>Pseudomonadati</taxon>
        <taxon>Bacteroidota</taxon>
        <taxon>Sphingobacteriia</taxon>
        <taxon>Sphingobacteriales</taxon>
        <taxon>Sphingobacteriaceae</taxon>
        <taxon>Arcticibacter</taxon>
    </lineage>
</organism>
<comment type="similarity">
    <text evidence="1 4">Belongs to the glycosyl hydrolase 43 family.</text>
</comment>
<dbReference type="Gene3D" id="2.115.10.20">
    <property type="entry name" value="Glycosyl hydrolase domain, family 43"/>
    <property type="match status" value="1"/>
</dbReference>
<evidence type="ECO:0000256" key="4">
    <source>
        <dbReference type="RuleBase" id="RU361187"/>
    </source>
</evidence>
<evidence type="ECO:0000256" key="2">
    <source>
        <dbReference type="ARBA" id="ARBA00022801"/>
    </source>
</evidence>
<protein>
    <submittedName>
        <fullName evidence="5">Family 43 glycosylhydrolase</fullName>
    </submittedName>
</protein>
<keyword evidence="2 4" id="KW-0378">Hydrolase</keyword>
<reference evidence="5 6" key="1">
    <citation type="submission" date="2019-09" db="EMBL/GenBank/DDBJ databases">
        <title>Pararcticibacter amylolyticus gen. nov., sp. nov., isolated from a rottenly hemp rope, and reclassification of Pedobacter tournemirensis as Pararcticibacter tournemirensis comb. nov.</title>
        <authorList>
            <person name="Cai Y."/>
        </authorList>
    </citation>
    <scope>NUCLEOTIDE SEQUENCE [LARGE SCALE GENOMIC DNA]</scope>
    <source>
        <strain evidence="5 6">TF5-37.2-LB10</strain>
    </source>
</reference>
<comment type="caution">
    <text evidence="5">The sequence shown here is derived from an EMBL/GenBank/DDBJ whole genome shotgun (WGS) entry which is preliminary data.</text>
</comment>
<dbReference type="SUPFAM" id="SSF75005">
    <property type="entry name" value="Arabinanase/levansucrase/invertase"/>
    <property type="match status" value="1"/>
</dbReference>
<evidence type="ECO:0000256" key="3">
    <source>
        <dbReference type="ARBA" id="ARBA00023295"/>
    </source>
</evidence>